<dbReference type="AlphaFoldDB" id="A0AAD4YNS3"/>
<comment type="caution">
    <text evidence="2">The sequence shown here is derived from an EMBL/GenBank/DDBJ whole genome shotgun (WGS) entry which is preliminary data.</text>
</comment>
<dbReference type="Proteomes" id="UP001054821">
    <property type="component" value="Chromosome 7"/>
</dbReference>
<dbReference type="EMBL" id="JAJFAZ020000007">
    <property type="protein sequence ID" value="KAI5316927.1"/>
    <property type="molecule type" value="Genomic_DNA"/>
</dbReference>
<name>A0AAD4YNS3_PRUDU</name>
<keyword evidence="3" id="KW-1185">Reference proteome</keyword>
<sequence>MFYNYSTILSFEEGSRSPNSKGPLYLWGGSKVYKKRFVAKLHRVTTEAHFSKWLTTCVSTRPNVYVRLATPLTDDAPRLDPNNPDAKIITFCPFYFSLGFTFPLSKFFKKVFYVMECAPSQCTPNVYLVIICFDNQNCFFKLDLMIGEFFYFFEVRRYKKYALVCVCNAELFNSLSHGDHVPLTYCDENEMSKKLDLKLEMAKVHQAMNIPARFSRMALTVEQVSEEEVSSAEKTQVGVAPSLSVRVKYFVDADSKKIGDMRNIWDILFKSPTDKLKIYNSPCKEVCSRTSLPAEKQKATDIRHRSSSRLHQSRDEDRNGRTAPLSKNRDPPAESRAVKHGADSALLPPLEARMAAAQKVRKLSAGDGFFLNVNSWSKV</sequence>
<feature type="compositionally biased region" description="Basic and acidic residues" evidence="1">
    <location>
        <begin position="327"/>
        <end position="342"/>
    </location>
</feature>
<accession>A0AAD4YNS3</accession>
<evidence type="ECO:0000256" key="1">
    <source>
        <dbReference type="SAM" id="MobiDB-lite"/>
    </source>
</evidence>
<feature type="region of interest" description="Disordered" evidence="1">
    <location>
        <begin position="290"/>
        <end position="344"/>
    </location>
</feature>
<proteinExistence type="predicted"/>
<evidence type="ECO:0000313" key="2">
    <source>
        <dbReference type="EMBL" id="KAI5316927.1"/>
    </source>
</evidence>
<organism evidence="2 3">
    <name type="scientific">Prunus dulcis</name>
    <name type="common">Almond</name>
    <name type="synonym">Amygdalus dulcis</name>
    <dbReference type="NCBI Taxonomy" id="3755"/>
    <lineage>
        <taxon>Eukaryota</taxon>
        <taxon>Viridiplantae</taxon>
        <taxon>Streptophyta</taxon>
        <taxon>Embryophyta</taxon>
        <taxon>Tracheophyta</taxon>
        <taxon>Spermatophyta</taxon>
        <taxon>Magnoliopsida</taxon>
        <taxon>eudicotyledons</taxon>
        <taxon>Gunneridae</taxon>
        <taxon>Pentapetalae</taxon>
        <taxon>rosids</taxon>
        <taxon>fabids</taxon>
        <taxon>Rosales</taxon>
        <taxon>Rosaceae</taxon>
        <taxon>Amygdaloideae</taxon>
        <taxon>Amygdaleae</taxon>
        <taxon>Prunus</taxon>
    </lineage>
</organism>
<evidence type="ECO:0000313" key="3">
    <source>
        <dbReference type="Proteomes" id="UP001054821"/>
    </source>
</evidence>
<reference evidence="2 3" key="1">
    <citation type="journal article" date="2022" name="G3 (Bethesda)">
        <title>Whole-genome sequence and methylome profiling of the almond [Prunus dulcis (Mill.) D.A. Webb] cultivar 'Nonpareil'.</title>
        <authorList>
            <person name="D'Amico-Willman K.M."/>
            <person name="Ouma W.Z."/>
            <person name="Meulia T."/>
            <person name="Sideli G.M."/>
            <person name="Gradziel T.M."/>
            <person name="Fresnedo-Ramirez J."/>
        </authorList>
    </citation>
    <scope>NUCLEOTIDE SEQUENCE [LARGE SCALE GENOMIC DNA]</scope>
    <source>
        <strain evidence="2">Clone GOH B32 T37-40</strain>
    </source>
</reference>
<gene>
    <name evidence="2" type="ORF">L3X38_036634</name>
</gene>
<protein>
    <submittedName>
        <fullName evidence="2">Uncharacterized protein</fullName>
    </submittedName>
</protein>
<feature type="compositionally biased region" description="Basic and acidic residues" evidence="1">
    <location>
        <begin position="295"/>
        <end position="304"/>
    </location>
</feature>